<accession>N2AGU0</accession>
<name>N2AGU0_9FIRM</name>
<organism evidence="1 2">
    <name type="scientific">Eubacterium plexicaudatum ASF492</name>
    <dbReference type="NCBI Taxonomy" id="1235802"/>
    <lineage>
        <taxon>Bacteria</taxon>
        <taxon>Bacillati</taxon>
        <taxon>Bacillota</taxon>
        <taxon>Clostridia</taxon>
        <taxon>Eubacteriales</taxon>
        <taxon>Eubacteriaceae</taxon>
        <taxon>Eubacterium</taxon>
    </lineage>
</organism>
<keyword evidence="2" id="KW-1185">Reference proteome</keyword>
<protein>
    <submittedName>
        <fullName evidence="1">Uncharacterized protein</fullName>
    </submittedName>
</protein>
<dbReference type="Proteomes" id="UP000012589">
    <property type="component" value="Unassembled WGS sequence"/>
</dbReference>
<evidence type="ECO:0000313" key="1">
    <source>
        <dbReference type="EMBL" id="EMZ25415.1"/>
    </source>
</evidence>
<dbReference type="eggNOG" id="ENOG503477J">
    <property type="taxonomic scope" value="Bacteria"/>
</dbReference>
<dbReference type="HOGENOM" id="CLU_207730_0_0_9"/>
<gene>
    <name evidence="1" type="ORF">C823_02897</name>
</gene>
<proteinExistence type="predicted"/>
<evidence type="ECO:0000313" key="2">
    <source>
        <dbReference type="Proteomes" id="UP000012589"/>
    </source>
</evidence>
<comment type="caution">
    <text evidence="1">The sequence shown here is derived from an EMBL/GenBank/DDBJ whole genome shotgun (WGS) entry which is preliminary data.</text>
</comment>
<dbReference type="PATRIC" id="fig|1235802.3.peg.3062"/>
<dbReference type="AlphaFoldDB" id="N2AGU0"/>
<reference evidence="1 2" key="1">
    <citation type="journal article" date="2014" name="Genome Announc.">
        <title>Draft genome sequences of the altered schaedler flora, a defined bacterial community from gnotobiotic mice.</title>
        <authorList>
            <person name="Wannemuehler M.J."/>
            <person name="Overstreet A.M."/>
            <person name="Ward D.V."/>
            <person name="Phillips G.J."/>
        </authorList>
    </citation>
    <scope>NUCLEOTIDE SEQUENCE [LARGE SCALE GENOMIC DNA]</scope>
    <source>
        <strain evidence="1 2">ASF492</strain>
    </source>
</reference>
<sequence>MGDDMTEGEMLKISIEEFSRLQDYMIDTDKESTAYKKMKRRYIELKVILSSLGVNLTELDMIKE</sequence>
<dbReference type="EMBL" id="AQFT01000089">
    <property type="protein sequence ID" value="EMZ25415.1"/>
    <property type="molecule type" value="Genomic_DNA"/>
</dbReference>